<accession>A0A239BKD9</accession>
<dbReference type="EMBL" id="FZOJ01000003">
    <property type="protein sequence ID" value="SNS07494.1"/>
    <property type="molecule type" value="Genomic_DNA"/>
</dbReference>
<dbReference type="OrthoDB" id="9795268at2"/>
<dbReference type="Gene3D" id="3.30.70.20">
    <property type="match status" value="1"/>
</dbReference>
<proteinExistence type="predicted"/>
<reference evidence="2 3" key="1">
    <citation type="submission" date="2017-06" db="EMBL/GenBank/DDBJ databases">
        <authorList>
            <person name="Kim H.J."/>
            <person name="Triplett B.A."/>
        </authorList>
    </citation>
    <scope>NUCLEOTIDE SEQUENCE [LARGE SCALE GENOMIC DNA]</scope>
    <source>
        <strain evidence="2 3">SCA</strain>
    </source>
</reference>
<dbReference type="SUPFAM" id="SSF54862">
    <property type="entry name" value="4Fe-4S ferredoxins"/>
    <property type="match status" value="1"/>
</dbReference>
<dbReference type="PANTHER" id="PTHR42895">
    <property type="entry name" value="IRON-SULFUR CLUSTER-BINDING PROTEIN-RELATED"/>
    <property type="match status" value="1"/>
</dbReference>
<evidence type="ECO:0000313" key="3">
    <source>
        <dbReference type="Proteomes" id="UP000198304"/>
    </source>
</evidence>
<dbReference type="AlphaFoldDB" id="A0A239BKD9"/>
<sequence length="277" mass="30390">MALRKIIEINEEKCDGCGLCVPNCAEGAIQIIDGKAKLVSDIYCDGLGACLGHCPQDALKIIEREADEFDEEAVEELLNSQGKTFKPADTIQHNHHEDHDCGCSSKEIKTATPLVTREHHQHGHGGGCPGSRIMKFNEEDTTTEAVVSSGDIEVKIKPQLKQWPVQLKLIPVQAPYFENADLLVTADCVPFAYPNYHLDLLKGKVVVVGCPKLDDVEFYTSKLTEIIEANNLKSITVAYMEVPCCQGIVRAVDQAAARANKGLKINKVKIGIRGERL</sequence>
<dbReference type="InterPro" id="IPR052911">
    <property type="entry name" value="Corrinoid_activation_enz"/>
</dbReference>
<feature type="domain" description="4Fe-4S ferredoxin-type" evidence="1">
    <location>
        <begin position="35"/>
        <end position="64"/>
    </location>
</feature>
<dbReference type="InterPro" id="IPR017896">
    <property type="entry name" value="4Fe4S_Fe-S-bd"/>
</dbReference>
<dbReference type="RefSeq" id="WP_089281757.1">
    <property type="nucleotide sequence ID" value="NZ_FZOJ01000003.1"/>
</dbReference>
<gene>
    <name evidence="2" type="ORF">SAMN05446037_1003288</name>
</gene>
<evidence type="ECO:0000259" key="1">
    <source>
        <dbReference type="PROSITE" id="PS51379"/>
    </source>
</evidence>
<feature type="domain" description="4Fe-4S ferredoxin-type" evidence="1">
    <location>
        <begin position="5"/>
        <end position="34"/>
    </location>
</feature>
<dbReference type="PROSITE" id="PS51379">
    <property type="entry name" value="4FE4S_FER_2"/>
    <property type="match status" value="2"/>
</dbReference>
<keyword evidence="3" id="KW-1185">Reference proteome</keyword>
<evidence type="ECO:0000313" key="2">
    <source>
        <dbReference type="EMBL" id="SNS07494.1"/>
    </source>
</evidence>
<dbReference type="PANTHER" id="PTHR42895:SF1">
    <property type="entry name" value="IRON-SULFUR CLUSTER PROTEIN"/>
    <property type="match status" value="1"/>
</dbReference>
<dbReference type="Pfam" id="PF12837">
    <property type="entry name" value="Fer4_6"/>
    <property type="match status" value="1"/>
</dbReference>
<organism evidence="2 3">
    <name type="scientific">Anaerovirgula multivorans</name>
    <dbReference type="NCBI Taxonomy" id="312168"/>
    <lineage>
        <taxon>Bacteria</taxon>
        <taxon>Bacillati</taxon>
        <taxon>Bacillota</taxon>
        <taxon>Clostridia</taxon>
        <taxon>Peptostreptococcales</taxon>
        <taxon>Natronincolaceae</taxon>
        <taxon>Anaerovirgula</taxon>
    </lineage>
</organism>
<name>A0A239BKD9_9FIRM</name>
<dbReference type="Proteomes" id="UP000198304">
    <property type="component" value="Unassembled WGS sequence"/>
</dbReference>
<protein>
    <submittedName>
        <fullName evidence="2">4Fe-4S binding domain-containing protein</fullName>
    </submittedName>
</protein>